<dbReference type="SUPFAM" id="SSF51430">
    <property type="entry name" value="NAD(P)-linked oxidoreductase"/>
    <property type="match status" value="1"/>
</dbReference>
<comment type="caution">
    <text evidence="2">The sequence shown here is derived from an EMBL/GenBank/DDBJ whole genome shotgun (WGS) entry which is preliminary data.</text>
</comment>
<dbReference type="InterPro" id="IPR023210">
    <property type="entry name" value="NADP_OxRdtase_dom"/>
</dbReference>
<dbReference type="AlphaFoldDB" id="A0A4Q2R4C1"/>
<dbReference type="InterPro" id="IPR053135">
    <property type="entry name" value="AKR2_Oxidoreductase"/>
</dbReference>
<reference evidence="2 3" key="1">
    <citation type="submission" date="2018-09" db="EMBL/GenBank/DDBJ databases">
        <authorList>
            <person name="Grouzdev D.S."/>
            <person name="Krutkina M.S."/>
        </authorList>
    </citation>
    <scope>NUCLEOTIDE SEQUENCE [LARGE SCALE GENOMIC DNA]</scope>
    <source>
        <strain evidence="2 3">RmlP001</strain>
    </source>
</reference>
<proteinExistence type="predicted"/>
<dbReference type="PANTHER" id="PTHR43312">
    <property type="entry name" value="D-THREO-ALDOSE 1-DEHYDROGENASE"/>
    <property type="match status" value="1"/>
</dbReference>
<organism evidence="2 3">
    <name type="scientific">Lichenibacterium ramalinae</name>
    <dbReference type="NCBI Taxonomy" id="2316527"/>
    <lineage>
        <taxon>Bacteria</taxon>
        <taxon>Pseudomonadati</taxon>
        <taxon>Pseudomonadota</taxon>
        <taxon>Alphaproteobacteria</taxon>
        <taxon>Hyphomicrobiales</taxon>
        <taxon>Lichenihabitantaceae</taxon>
        <taxon>Lichenibacterium</taxon>
    </lineage>
</organism>
<dbReference type="Proteomes" id="UP000289411">
    <property type="component" value="Unassembled WGS sequence"/>
</dbReference>
<dbReference type="Gene3D" id="3.20.20.100">
    <property type="entry name" value="NADP-dependent oxidoreductase domain"/>
    <property type="match status" value="1"/>
</dbReference>
<dbReference type="PANTHER" id="PTHR43312:SF1">
    <property type="entry name" value="NADP-DEPENDENT OXIDOREDUCTASE DOMAIN-CONTAINING PROTEIN"/>
    <property type="match status" value="1"/>
</dbReference>
<keyword evidence="3" id="KW-1185">Reference proteome</keyword>
<dbReference type="CDD" id="cd19086">
    <property type="entry name" value="AKR_AKR11C1"/>
    <property type="match status" value="1"/>
</dbReference>
<name>A0A4Q2R4C1_9HYPH</name>
<dbReference type="Pfam" id="PF00248">
    <property type="entry name" value="Aldo_ket_red"/>
    <property type="match status" value="1"/>
</dbReference>
<dbReference type="RefSeq" id="WP_129222219.1">
    <property type="nucleotide sequence ID" value="NZ_QYBC01000043.1"/>
</dbReference>
<feature type="domain" description="NADP-dependent oxidoreductase" evidence="1">
    <location>
        <begin position="15"/>
        <end position="309"/>
    </location>
</feature>
<protein>
    <submittedName>
        <fullName evidence="2">Aldo/keto reductase</fullName>
    </submittedName>
</protein>
<evidence type="ECO:0000259" key="1">
    <source>
        <dbReference type="Pfam" id="PF00248"/>
    </source>
</evidence>
<evidence type="ECO:0000313" key="3">
    <source>
        <dbReference type="Proteomes" id="UP000289411"/>
    </source>
</evidence>
<sequence>METTTFPRTDRQVGRLGFGAMGFAGWFGDQPEADHVRALHYALDHGVTLIDTARAYGESERIVGAALKQWRGSAPFVATKVQGLGGQPQWGTPVPVELSFPKGQVIRNCEDSLRTLGIDAIDCLQLHTYWATWGTRGHWLDEMRELKRRGMVRTIGVSVPDHRSDMVLPLVMSGEIDAVQTVVNIFDPTALEVLVPFCQEHDVAVLARCIFDEGGLTGFLQENTVFPPGDFRDGYFDATVPRSAYIAKVDALRRYVPEHAGSLAALALKFALHRPGITAALTSMHDVGYAAMNIDAVDEPPLDEEVFRSLMFRHRFIKNYANFKNFGYGSAVG</sequence>
<dbReference type="InterPro" id="IPR036812">
    <property type="entry name" value="NAD(P)_OxRdtase_dom_sf"/>
</dbReference>
<dbReference type="EMBL" id="QYBC01000043">
    <property type="protein sequence ID" value="RYB01386.1"/>
    <property type="molecule type" value="Genomic_DNA"/>
</dbReference>
<gene>
    <name evidence="2" type="ORF">D3272_26350</name>
</gene>
<dbReference type="OrthoDB" id="9803483at2"/>
<evidence type="ECO:0000313" key="2">
    <source>
        <dbReference type="EMBL" id="RYB01386.1"/>
    </source>
</evidence>
<reference evidence="2 3" key="2">
    <citation type="submission" date="2019-02" db="EMBL/GenBank/DDBJ databases">
        <title>'Lichenibacterium ramalinii' gen. nov. sp. nov., 'Lichenibacterium minor' gen. nov. sp. nov.</title>
        <authorList>
            <person name="Pankratov T."/>
        </authorList>
    </citation>
    <scope>NUCLEOTIDE SEQUENCE [LARGE SCALE GENOMIC DNA]</scope>
    <source>
        <strain evidence="2 3">RmlP001</strain>
    </source>
</reference>
<accession>A0A4Q2R4C1</accession>